<keyword evidence="6" id="KW-1185">Reference proteome</keyword>
<feature type="compositionally biased region" description="Low complexity" evidence="1">
    <location>
        <begin position="64"/>
        <end position="77"/>
    </location>
</feature>
<proteinExistence type="predicted"/>
<feature type="region of interest" description="Disordered" evidence="1">
    <location>
        <begin position="36"/>
        <end position="77"/>
    </location>
</feature>
<dbReference type="STRING" id="1122133.SAMN02745157_0399"/>
<feature type="compositionally biased region" description="Low complexity" evidence="1">
    <location>
        <begin position="38"/>
        <end position="57"/>
    </location>
</feature>
<dbReference type="AlphaFoldDB" id="A0A1M4UBT3"/>
<dbReference type="Gene3D" id="3.10.450.240">
    <property type="match status" value="1"/>
</dbReference>
<dbReference type="PANTHER" id="PTHR41542">
    <property type="entry name" value="BLL5807 PROTEIN"/>
    <property type="match status" value="1"/>
</dbReference>
<dbReference type="SMART" id="SM00978">
    <property type="entry name" value="Tim44"/>
    <property type="match status" value="1"/>
</dbReference>
<feature type="signal peptide" evidence="3">
    <location>
        <begin position="1"/>
        <end position="25"/>
    </location>
</feature>
<feature type="domain" description="Tim44-like" evidence="4">
    <location>
        <begin position="191"/>
        <end position="331"/>
    </location>
</feature>
<dbReference type="RefSeq" id="WP_073051003.1">
    <property type="nucleotide sequence ID" value="NZ_FQUP01000001.1"/>
</dbReference>
<keyword evidence="2" id="KW-1133">Transmembrane helix</keyword>
<keyword evidence="3" id="KW-0732">Signal</keyword>
<dbReference type="EMBL" id="FQUP01000001">
    <property type="protein sequence ID" value="SHE54106.1"/>
    <property type="molecule type" value="Genomic_DNA"/>
</dbReference>
<keyword evidence="2" id="KW-0472">Membrane</keyword>
<dbReference type="Proteomes" id="UP000184485">
    <property type="component" value="Unassembled WGS sequence"/>
</dbReference>
<feature type="transmembrane region" description="Helical" evidence="2">
    <location>
        <begin position="85"/>
        <end position="108"/>
    </location>
</feature>
<name>A0A1M4UBT3_9HYPH</name>
<dbReference type="SUPFAM" id="SSF54427">
    <property type="entry name" value="NTF2-like"/>
    <property type="match status" value="1"/>
</dbReference>
<dbReference type="PANTHER" id="PTHR41542:SF1">
    <property type="entry name" value="BLL5807 PROTEIN"/>
    <property type="match status" value="1"/>
</dbReference>
<feature type="chain" id="PRO_5012024917" evidence="3">
    <location>
        <begin position="26"/>
        <end position="332"/>
    </location>
</feature>
<evidence type="ECO:0000259" key="4">
    <source>
        <dbReference type="SMART" id="SM00978"/>
    </source>
</evidence>
<evidence type="ECO:0000313" key="5">
    <source>
        <dbReference type="EMBL" id="SHE54106.1"/>
    </source>
</evidence>
<evidence type="ECO:0000256" key="3">
    <source>
        <dbReference type="SAM" id="SignalP"/>
    </source>
</evidence>
<dbReference type="InterPro" id="IPR007379">
    <property type="entry name" value="Tim44-like_dom"/>
</dbReference>
<sequence length="332" mass="35153">MRFWKRLTTPLAVLAILLTTSLAFVDTADARRGGSFGSRGARTYSTPATTPTAPTATQPMQRSMTQQTAPAATPAAGMQAQRPGFFSGFGGSMLRGLAIGGLIGLLLGHGFGGMAGALGMILQIALLAIGAMFLFRFLANRRPQAPQAAMASGPSYRDAPEDPAPARPAFGGLGGFGLGGGSVDARPPRPANARNANDEVGILDSDLDTFEQLLTKVQTAFGKEDYAGLRALTTPEIMSYLSEELSQNATSGVRNDVTDVKLLQGDLAEAWREGDSDYATVAMRYESHDVMRDRKDGLVVSGDESRPSETTELWTFIRTAGGDWKLSAIQEA</sequence>
<evidence type="ECO:0000256" key="1">
    <source>
        <dbReference type="SAM" id="MobiDB-lite"/>
    </source>
</evidence>
<organism evidence="5 6">
    <name type="scientific">Kaistia soli DSM 19436</name>
    <dbReference type="NCBI Taxonomy" id="1122133"/>
    <lineage>
        <taxon>Bacteria</taxon>
        <taxon>Pseudomonadati</taxon>
        <taxon>Pseudomonadota</taxon>
        <taxon>Alphaproteobacteria</taxon>
        <taxon>Hyphomicrobiales</taxon>
        <taxon>Kaistiaceae</taxon>
        <taxon>Kaistia</taxon>
    </lineage>
</organism>
<gene>
    <name evidence="5" type="ORF">SAMN02745157_0399</name>
</gene>
<keyword evidence="2" id="KW-0812">Transmembrane</keyword>
<protein>
    <submittedName>
        <fullName evidence="5">Predicted lipid-binding transport protein, Tim44 family</fullName>
    </submittedName>
</protein>
<feature type="transmembrane region" description="Helical" evidence="2">
    <location>
        <begin position="115"/>
        <end position="138"/>
    </location>
</feature>
<evidence type="ECO:0000256" key="2">
    <source>
        <dbReference type="SAM" id="Phobius"/>
    </source>
</evidence>
<dbReference type="OrthoDB" id="9780873at2"/>
<dbReference type="Pfam" id="PF04280">
    <property type="entry name" value="Tim44"/>
    <property type="match status" value="1"/>
</dbReference>
<dbReference type="InterPro" id="IPR032710">
    <property type="entry name" value="NTF2-like_dom_sf"/>
</dbReference>
<reference evidence="5 6" key="1">
    <citation type="submission" date="2016-11" db="EMBL/GenBank/DDBJ databases">
        <authorList>
            <person name="Jaros S."/>
            <person name="Januszkiewicz K."/>
            <person name="Wedrychowicz H."/>
        </authorList>
    </citation>
    <scope>NUCLEOTIDE SEQUENCE [LARGE SCALE GENOMIC DNA]</scope>
    <source>
        <strain evidence="5 6">DSM 19436</strain>
    </source>
</reference>
<evidence type="ECO:0000313" key="6">
    <source>
        <dbReference type="Proteomes" id="UP000184485"/>
    </source>
</evidence>
<accession>A0A1M4UBT3</accession>